<evidence type="ECO:0008006" key="4">
    <source>
        <dbReference type="Google" id="ProtNLM"/>
    </source>
</evidence>
<dbReference type="Proteomes" id="UP001498476">
    <property type="component" value="Unassembled WGS sequence"/>
</dbReference>
<dbReference type="Gene3D" id="2.170.15.10">
    <property type="entry name" value="Proaerolysin, chain A, domain 3"/>
    <property type="match status" value="1"/>
</dbReference>
<dbReference type="SUPFAM" id="SSF56973">
    <property type="entry name" value="Aerolisin/ETX pore-forming domain"/>
    <property type="match status" value="1"/>
</dbReference>
<evidence type="ECO:0000313" key="2">
    <source>
        <dbReference type="EMBL" id="KAK7414086.1"/>
    </source>
</evidence>
<name>A0ABR1GZ29_9HYPO</name>
<organism evidence="2 3">
    <name type="scientific">Neonectria punicea</name>
    <dbReference type="NCBI Taxonomy" id="979145"/>
    <lineage>
        <taxon>Eukaryota</taxon>
        <taxon>Fungi</taxon>
        <taxon>Dikarya</taxon>
        <taxon>Ascomycota</taxon>
        <taxon>Pezizomycotina</taxon>
        <taxon>Sordariomycetes</taxon>
        <taxon>Hypocreomycetidae</taxon>
        <taxon>Hypocreales</taxon>
        <taxon>Nectriaceae</taxon>
        <taxon>Neonectria</taxon>
    </lineage>
</organism>
<evidence type="ECO:0000313" key="3">
    <source>
        <dbReference type="Proteomes" id="UP001498476"/>
    </source>
</evidence>
<protein>
    <recommendedName>
        <fullName evidence="4">Jacalin-type lectin domain-containing protein</fullName>
    </recommendedName>
</protein>
<gene>
    <name evidence="2" type="ORF">QQX98_007029</name>
</gene>
<keyword evidence="1" id="KW-0732">Signal</keyword>
<keyword evidence="3" id="KW-1185">Reference proteome</keyword>
<comment type="caution">
    <text evidence="2">The sequence shown here is derived from an EMBL/GenBank/DDBJ whole genome shotgun (WGS) entry which is preliminary data.</text>
</comment>
<sequence length="423" mass="45121">MAFHSFFYRALLVSPLFSQLINSTPIARLQPRQTTTVEPSFADVVPVIVDHGPMDDAQIDDLVQSLLNDGPVPTETPTLARRQGDALAVTTASVGAFQAADIGDPLNACEPEEVTTVTIEGPVQTLQFFTGTSNIRSFDVTSLNGNTSNVVSAGEKGDDAGAFIFRQNERITEFSVFATSRQFTGFSLITDADRTYSVMTGAAESSTSVKVPVGSGIIGRIRYVSCQTGVISMMGFDFLDELDSIAIAQISYSGFTDNILPSGPGQTTSVGSQSIDNRNSTVEQSTNIQTTAAITRSYSLTTTLGWTIGASVTISGEAGIPFLTKSSVSTTGNWDIQGSAADQEMEGETITNSGTVNLKCPARKFCIGTSFFTIFKLDVDVEATFQAMTKSGESFNWVQKGRYKGADSAGLELKLHEVDTPPE</sequence>
<reference evidence="2 3" key="1">
    <citation type="journal article" date="2025" name="Microbiol. Resour. Announc.">
        <title>Draft genome sequences for Neonectria magnoliae and Neonectria punicea, canker pathogens of Liriodendron tulipifera and Acer saccharum in West Virginia.</title>
        <authorList>
            <person name="Petronek H.M."/>
            <person name="Kasson M.T."/>
            <person name="Metheny A.M."/>
            <person name="Stauder C.M."/>
            <person name="Lovett B."/>
            <person name="Lynch S.C."/>
            <person name="Garnas J.R."/>
            <person name="Kasson L.R."/>
            <person name="Stajich J.E."/>
        </authorList>
    </citation>
    <scope>NUCLEOTIDE SEQUENCE [LARGE SCALE GENOMIC DNA]</scope>
    <source>
        <strain evidence="2 3">NRRL 64653</strain>
    </source>
</reference>
<proteinExistence type="predicted"/>
<dbReference type="EMBL" id="JAZAVJ010000111">
    <property type="protein sequence ID" value="KAK7414086.1"/>
    <property type="molecule type" value="Genomic_DNA"/>
</dbReference>
<accession>A0ABR1GZ29</accession>
<feature type="chain" id="PRO_5046694499" description="Jacalin-type lectin domain-containing protein" evidence="1">
    <location>
        <begin position="24"/>
        <end position="423"/>
    </location>
</feature>
<feature type="signal peptide" evidence="1">
    <location>
        <begin position="1"/>
        <end position="23"/>
    </location>
</feature>
<evidence type="ECO:0000256" key="1">
    <source>
        <dbReference type="SAM" id="SignalP"/>
    </source>
</evidence>